<reference evidence="1" key="1">
    <citation type="journal article" date="2021" name="Microb. Physiol.">
        <title>Proteogenomic Insights into the Physiology of Marine, Sulfate-Reducing, Filamentous Desulfonema limicola and Desulfonema magnum.</title>
        <authorList>
            <person name="Schnaars V."/>
            <person name="Wohlbrand L."/>
            <person name="Scheve S."/>
            <person name="Hinrichs C."/>
            <person name="Reinhardt R."/>
            <person name="Rabus R."/>
        </authorList>
    </citation>
    <scope>NUCLEOTIDE SEQUENCE</scope>
    <source>
        <strain evidence="1">4be13</strain>
    </source>
</reference>
<gene>
    <name evidence="1" type="ORF">dnm_079550</name>
</gene>
<keyword evidence="2" id="KW-1185">Reference proteome</keyword>
<organism evidence="1 2">
    <name type="scientific">Desulfonema magnum</name>
    <dbReference type="NCBI Taxonomy" id="45655"/>
    <lineage>
        <taxon>Bacteria</taxon>
        <taxon>Pseudomonadati</taxon>
        <taxon>Thermodesulfobacteriota</taxon>
        <taxon>Desulfobacteria</taxon>
        <taxon>Desulfobacterales</taxon>
        <taxon>Desulfococcaceae</taxon>
        <taxon>Desulfonema</taxon>
    </lineage>
</organism>
<evidence type="ECO:0000313" key="1">
    <source>
        <dbReference type="EMBL" id="QTA91881.1"/>
    </source>
</evidence>
<dbReference type="KEGG" id="dmm:dnm_079550"/>
<sequence>MTFYIQQIAVLPKSGVQKLSEAVFCTGYLNNSGMMQKIASLCKKSLRFIFALRKKFLICWIYFFINEIRI</sequence>
<dbReference type="Proteomes" id="UP000663722">
    <property type="component" value="Chromosome"/>
</dbReference>
<proteinExistence type="predicted"/>
<evidence type="ECO:0000313" key="2">
    <source>
        <dbReference type="Proteomes" id="UP000663722"/>
    </source>
</evidence>
<dbReference type="EMBL" id="CP061800">
    <property type="protein sequence ID" value="QTA91881.1"/>
    <property type="molecule type" value="Genomic_DNA"/>
</dbReference>
<protein>
    <submittedName>
        <fullName evidence="1">Uncharacterized protein</fullName>
    </submittedName>
</protein>
<dbReference type="AlphaFoldDB" id="A0A975BU98"/>
<accession>A0A975BU98</accession>
<name>A0A975BU98_9BACT</name>